<accession>A0A7W7D586</accession>
<dbReference type="RefSeq" id="WP_184876541.1">
    <property type="nucleotide sequence ID" value="NZ_BOOV01000022.1"/>
</dbReference>
<keyword evidence="3" id="KW-1185">Reference proteome</keyword>
<name>A0A7W7D586_9ACTN</name>
<dbReference type="InterPro" id="IPR041375">
    <property type="entry name" value="VapC45_PIN-like"/>
</dbReference>
<feature type="domain" description="VapC45 PIN like" evidence="1">
    <location>
        <begin position="52"/>
        <end position="99"/>
    </location>
</feature>
<protein>
    <recommendedName>
        <fullName evidence="1">VapC45 PIN like domain-containing protein</fullName>
    </recommendedName>
</protein>
<reference evidence="2 3" key="1">
    <citation type="submission" date="2020-08" db="EMBL/GenBank/DDBJ databases">
        <title>Sequencing the genomes of 1000 actinobacteria strains.</title>
        <authorList>
            <person name="Klenk H.-P."/>
        </authorList>
    </citation>
    <scope>NUCLEOTIDE SEQUENCE [LARGE SCALE GENOMIC DNA]</scope>
    <source>
        <strain evidence="2 3">DSM 45784</strain>
    </source>
</reference>
<dbReference type="AlphaFoldDB" id="A0A7W7D586"/>
<dbReference type="Proteomes" id="UP000542210">
    <property type="component" value="Unassembled WGS sequence"/>
</dbReference>
<organism evidence="2 3">
    <name type="scientific">Sphaerisporangium siamense</name>
    <dbReference type="NCBI Taxonomy" id="795645"/>
    <lineage>
        <taxon>Bacteria</taxon>
        <taxon>Bacillati</taxon>
        <taxon>Actinomycetota</taxon>
        <taxon>Actinomycetes</taxon>
        <taxon>Streptosporangiales</taxon>
        <taxon>Streptosporangiaceae</taxon>
        <taxon>Sphaerisporangium</taxon>
    </lineage>
</organism>
<sequence>MPKPVTPRWYVDADTLGLAHILVRARRDVTFCGDDGRRHSKQWTTSPCVIQDTATADDVWIPKVTAAGLAILTRDKHIERRTAEKDAVLTARARMFAITSEEVLDGWGLLEVVVTQWRHVEQAAEKPGPYIYAVTRSGMREISLTS</sequence>
<evidence type="ECO:0000313" key="3">
    <source>
        <dbReference type="Proteomes" id="UP000542210"/>
    </source>
</evidence>
<proteinExistence type="predicted"/>
<gene>
    <name evidence="2" type="ORF">BJ982_000727</name>
</gene>
<dbReference type="EMBL" id="JACHND010000001">
    <property type="protein sequence ID" value="MBB4699183.1"/>
    <property type="molecule type" value="Genomic_DNA"/>
</dbReference>
<dbReference type="Pfam" id="PF18478">
    <property type="entry name" value="PIN_10"/>
    <property type="match status" value="1"/>
</dbReference>
<evidence type="ECO:0000259" key="1">
    <source>
        <dbReference type="Pfam" id="PF18478"/>
    </source>
</evidence>
<evidence type="ECO:0000313" key="2">
    <source>
        <dbReference type="EMBL" id="MBB4699183.1"/>
    </source>
</evidence>
<comment type="caution">
    <text evidence="2">The sequence shown here is derived from an EMBL/GenBank/DDBJ whole genome shotgun (WGS) entry which is preliminary data.</text>
</comment>